<feature type="compositionally biased region" description="Basic and acidic residues" evidence="13">
    <location>
        <begin position="85"/>
        <end position="95"/>
    </location>
</feature>
<evidence type="ECO:0000313" key="16">
    <source>
        <dbReference type="EMBL" id="KAH8039348.1"/>
    </source>
</evidence>
<evidence type="ECO:0000256" key="12">
    <source>
        <dbReference type="RuleBase" id="RU003832"/>
    </source>
</evidence>
<dbReference type="PANTHER" id="PTHR48438:SF1">
    <property type="entry name" value="ALPHA-(1,3)-FUCOSYLTRANSFERASE C-RELATED"/>
    <property type="match status" value="1"/>
</dbReference>
<keyword evidence="9 12" id="KW-0333">Golgi apparatus</keyword>
<evidence type="ECO:0000256" key="4">
    <source>
        <dbReference type="ARBA" id="ARBA00022676"/>
    </source>
</evidence>
<comment type="subcellular location">
    <subcellularLocation>
        <location evidence="1 12">Golgi apparatus</location>
        <location evidence="1 12">Golgi stack membrane</location>
        <topology evidence="1 12">Single-pass type II membrane protein</topology>
    </subcellularLocation>
</comment>
<keyword evidence="5 12" id="KW-0808">Transferase</keyword>
<evidence type="ECO:0000259" key="14">
    <source>
        <dbReference type="Pfam" id="PF00852"/>
    </source>
</evidence>
<protein>
    <recommendedName>
        <fullName evidence="12">Fucosyltransferase</fullName>
        <ecNumber evidence="12">2.4.1.-</ecNumber>
    </recommendedName>
</protein>
<comment type="similarity">
    <text evidence="3 12">Belongs to the glycosyltransferase 10 family.</text>
</comment>
<dbReference type="Pfam" id="PF17039">
    <property type="entry name" value="Glyco_tran_10_N"/>
    <property type="match status" value="1"/>
</dbReference>
<keyword evidence="11" id="KW-0325">Glycoprotein</keyword>
<evidence type="ECO:0000259" key="15">
    <source>
        <dbReference type="Pfam" id="PF17039"/>
    </source>
</evidence>
<proteinExistence type="inferred from homology"/>
<dbReference type="VEuPathDB" id="VectorBase:LOC119159869"/>
<reference evidence="16" key="1">
    <citation type="journal article" date="2020" name="Cell">
        <title>Large-Scale Comparative Analyses of Tick Genomes Elucidate Their Genetic Diversity and Vector Capacities.</title>
        <authorList>
            <consortium name="Tick Genome and Microbiome Consortium (TIGMIC)"/>
            <person name="Jia N."/>
            <person name="Wang J."/>
            <person name="Shi W."/>
            <person name="Du L."/>
            <person name="Sun Y."/>
            <person name="Zhan W."/>
            <person name="Jiang J.F."/>
            <person name="Wang Q."/>
            <person name="Zhang B."/>
            <person name="Ji P."/>
            <person name="Bell-Sakyi L."/>
            <person name="Cui X.M."/>
            <person name="Yuan T.T."/>
            <person name="Jiang B.G."/>
            <person name="Yang W.F."/>
            <person name="Lam T.T."/>
            <person name="Chang Q.C."/>
            <person name="Ding S.J."/>
            <person name="Wang X.J."/>
            <person name="Zhu J.G."/>
            <person name="Ruan X.D."/>
            <person name="Zhao L."/>
            <person name="Wei J.T."/>
            <person name="Ye R.Z."/>
            <person name="Que T.C."/>
            <person name="Du C.H."/>
            <person name="Zhou Y.H."/>
            <person name="Cheng J.X."/>
            <person name="Dai P.F."/>
            <person name="Guo W.B."/>
            <person name="Han X.H."/>
            <person name="Huang E.J."/>
            <person name="Li L.F."/>
            <person name="Wei W."/>
            <person name="Gao Y.C."/>
            <person name="Liu J.Z."/>
            <person name="Shao H.Z."/>
            <person name="Wang X."/>
            <person name="Wang C.C."/>
            <person name="Yang T.C."/>
            <person name="Huo Q.B."/>
            <person name="Li W."/>
            <person name="Chen H.Y."/>
            <person name="Chen S.E."/>
            <person name="Zhou L.G."/>
            <person name="Ni X.B."/>
            <person name="Tian J.H."/>
            <person name="Sheng Y."/>
            <person name="Liu T."/>
            <person name="Pan Y.S."/>
            <person name="Xia L.Y."/>
            <person name="Li J."/>
            <person name="Zhao F."/>
            <person name="Cao W.C."/>
        </authorList>
    </citation>
    <scope>NUCLEOTIDE SEQUENCE</scope>
    <source>
        <strain evidence="16">Rmic-2018</strain>
    </source>
</reference>
<feature type="transmembrane region" description="Helical" evidence="12">
    <location>
        <begin position="106"/>
        <end position="133"/>
    </location>
</feature>
<gene>
    <name evidence="16" type="ORF">HPB51_005678</name>
</gene>
<keyword evidence="10 12" id="KW-0472">Membrane</keyword>
<evidence type="ECO:0000256" key="8">
    <source>
        <dbReference type="ARBA" id="ARBA00022989"/>
    </source>
</evidence>
<reference evidence="16" key="2">
    <citation type="submission" date="2021-09" db="EMBL/GenBank/DDBJ databases">
        <authorList>
            <person name="Jia N."/>
            <person name="Wang J."/>
            <person name="Shi W."/>
            <person name="Du L."/>
            <person name="Sun Y."/>
            <person name="Zhan W."/>
            <person name="Jiang J."/>
            <person name="Wang Q."/>
            <person name="Zhang B."/>
            <person name="Ji P."/>
            <person name="Sakyi L.B."/>
            <person name="Cui X."/>
            <person name="Yuan T."/>
            <person name="Jiang B."/>
            <person name="Yang W."/>
            <person name="Lam T.T.-Y."/>
            <person name="Chang Q."/>
            <person name="Ding S."/>
            <person name="Wang X."/>
            <person name="Zhu J."/>
            <person name="Ruan X."/>
            <person name="Zhao L."/>
            <person name="Wei J."/>
            <person name="Que T."/>
            <person name="Du C."/>
            <person name="Cheng J."/>
            <person name="Dai P."/>
            <person name="Han X."/>
            <person name="Huang E."/>
            <person name="Gao Y."/>
            <person name="Liu J."/>
            <person name="Shao H."/>
            <person name="Ye R."/>
            <person name="Li L."/>
            <person name="Wei W."/>
            <person name="Wang X."/>
            <person name="Wang C."/>
            <person name="Huo Q."/>
            <person name="Li W."/>
            <person name="Guo W."/>
            <person name="Chen H."/>
            <person name="Chen S."/>
            <person name="Zhou L."/>
            <person name="Zhou L."/>
            <person name="Ni X."/>
            <person name="Tian J."/>
            <person name="Zhou Y."/>
            <person name="Sheng Y."/>
            <person name="Liu T."/>
            <person name="Pan Y."/>
            <person name="Xia L."/>
            <person name="Li J."/>
            <person name="Zhao F."/>
            <person name="Cao W."/>
        </authorList>
    </citation>
    <scope>NUCLEOTIDE SEQUENCE</scope>
    <source>
        <strain evidence="16">Rmic-2018</strain>
        <tissue evidence="16">Larvae</tissue>
    </source>
</reference>
<evidence type="ECO:0000256" key="7">
    <source>
        <dbReference type="ARBA" id="ARBA00022968"/>
    </source>
</evidence>
<evidence type="ECO:0000256" key="10">
    <source>
        <dbReference type="ARBA" id="ARBA00023136"/>
    </source>
</evidence>
<evidence type="ECO:0000256" key="9">
    <source>
        <dbReference type="ARBA" id="ARBA00023034"/>
    </source>
</evidence>
<organism evidence="16 17">
    <name type="scientific">Rhipicephalus microplus</name>
    <name type="common">Cattle tick</name>
    <name type="synonym">Boophilus microplus</name>
    <dbReference type="NCBI Taxonomy" id="6941"/>
    <lineage>
        <taxon>Eukaryota</taxon>
        <taxon>Metazoa</taxon>
        <taxon>Ecdysozoa</taxon>
        <taxon>Arthropoda</taxon>
        <taxon>Chelicerata</taxon>
        <taxon>Arachnida</taxon>
        <taxon>Acari</taxon>
        <taxon>Parasitiformes</taxon>
        <taxon>Ixodida</taxon>
        <taxon>Ixodoidea</taxon>
        <taxon>Ixodidae</taxon>
        <taxon>Rhipicephalinae</taxon>
        <taxon>Rhipicephalus</taxon>
        <taxon>Boophilus</taxon>
    </lineage>
</organism>
<evidence type="ECO:0000256" key="1">
    <source>
        <dbReference type="ARBA" id="ARBA00004447"/>
    </source>
</evidence>
<evidence type="ECO:0000256" key="11">
    <source>
        <dbReference type="ARBA" id="ARBA00023180"/>
    </source>
</evidence>
<dbReference type="Gene3D" id="3.40.50.11660">
    <property type="entry name" value="Glycosyl transferase family 10, C-terminal domain"/>
    <property type="match status" value="1"/>
</dbReference>
<dbReference type="InterPro" id="IPR055270">
    <property type="entry name" value="Glyco_tran_10_C"/>
</dbReference>
<comment type="pathway">
    <text evidence="2">Protein modification; protein glycosylation.</text>
</comment>
<dbReference type="InterPro" id="IPR038577">
    <property type="entry name" value="GT10-like_C_sf"/>
</dbReference>
<evidence type="ECO:0000256" key="6">
    <source>
        <dbReference type="ARBA" id="ARBA00022692"/>
    </source>
</evidence>
<evidence type="ECO:0000256" key="2">
    <source>
        <dbReference type="ARBA" id="ARBA00004922"/>
    </source>
</evidence>
<evidence type="ECO:0000256" key="13">
    <source>
        <dbReference type="SAM" id="MobiDB-lite"/>
    </source>
</evidence>
<dbReference type="InterPro" id="IPR001503">
    <property type="entry name" value="Glyco_trans_10"/>
</dbReference>
<keyword evidence="8 12" id="KW-1133">Transmembrane helix</keyword>
<dbReference type="AlphaFoldDB" id="A0A9J6EYY3"/>
<keyword evidence="6 12" id="KW-0812">Transmembrane</keyword>
<accession>A0A9J6EYY3</accession>
<feature type="domain" description="Fucosyltransferase C-terminal" evidence="14">
    <location>
        <begin position="321"/>
        <end position="497"/>
    </location>
</feature>
<dbReference type="Pfam" id="PF00852">
    <property type="entry name" value="Glyco_transf_10"/>
    <property type="match status" value="1"/>
</dbReference>
<keyword evidence="4 12" id="KW-0328">Glycosyltransferase</keyword>
<comment type="caution">
    <text evidence="16">The sequence shown here is derived from an EMBL/GenBank/DDBJ whole genome shotgun (WGS) entry which is preliminary data.</text>
</comment>
<keyword evidence="7" id="KW-0735">Signal-anchor</keyword>
<dbReference type="SUPFAM" id="SSF53756">
    <property type="entry name" value="UDP-Glycosyltransferase/glycogen phosphorylase"/>
    <property type="match status" value="1"/>
</dbReference>
<evidence type="ECO:0000256" key="5">
    <source>
        <dbReference type="ARBA" id="ARBA00022679"/>
    </source>
</evidence>
<dbReference type="Proteomes" id="UP000821866">
    <property type="component" value="Chromosome 1"/>
</dbReference>
<evidence type="ECO:0000256" key="3">
    <source>
        <dbReference type="ARBA" id="ARBA00008919"/>
    </source>
</evidence>
<dbReference type="GO" id="GO:0032580">
    <property type="term" value="C:Golgi cisterna membrane"/>
    <property type="evidence" value="ECO:0007669"/>
    <property type="project" value="UniProtKB-SubCell"/>
</dbReference>
<dbReference type="EC" id="2.4.1.-" evidence="12"/>
<evidence type="ECO:0000313" key="17">
    <source>
        <dbReference type="Proteomes" id="UP000821866"/>
    </source>
</evidence>
<feature type="domain" description="Fucosyltransferase N-terminal" evidence="15">
    <location>
        <begin position="162"/>
        <end position="295"/>
    </location>
</feature>
<keyword evidence="17" id="KW-1185">Reference proteome</keyword>
<sequence>MPSRNEALQARDVMLRGVASMVMNPQVCTIKTSRWGLMEEVPLHSLPGPSSKTVSFRHPLSEFAHHPQKTDPAELPQTPSPTESEVSKPKQESPTRRRRRQRHARAPLLGSRCLLIGFCIFALLSTLAYLFYWHSQTDPLAQQDSPEPWAYWRWRKNDNGMPRILLWNRIMRPLSYDVSLPDIEERWSSHTIHCLHENARSGEAMCEITDNRTRFEWSDAVVFEAGRLNMLDLPRRSTKFPMWVLWVVTHLSPESPMPLNIGGSDKYGIFPDGIRTRFNWTMGRRDDADIVVPYKVWRCDVPGDFVVANTAEDNRNALGHPTRTKEVAWIASGCETDAYRRMRARDRYLSYDKSEKWGHTLVDVDVFDKCGKGTCATTRDCVRKIAARYYFIVVRIQPDCFHSVYELIYDAFEYDLVPVVLAPPNTTLKVPYNSIVSSADIQKPGQLAAFLSALIDNPSEYERYFEWKKRCCLIPYREDICPLCQALHEKFPRKQAHIDAYDWWTAHNICRGYSPPLYGLDWAFLKADEPWL</sequence>
<dbReference type="GO" id="GO:0008417">
    <property type="term" value="F:fucosyltransferase activity"/>
    <property type="evidence" value="ECO:0007669"/>
    <property type="project" value="InterPro"/>
</dbReference>
<dbReference type="EMBL" id="JABSTU010000001">
    <property type="protein sequence ID" value="KAH8039348.1"/>
    <property type="molecule type" value="Genomic_DNA"/>
</dbReference>
<dbReference type="PANTHER" id="PTHR48438">
    <property type="entry name" value="ALPHA-(1,3)-FUCOSYLTRANSFERASE C-RELATED"/>
    <property type="match status" value="1"/>
</dbReference>
<dbReference type="InterPro" id="IPR031481">
    <property type="entry name" value="Glyco_tran_10_N"/>
</dbReference>
<name>A0A9J6EYY3_RHIMP</name>
<feature type="region of interest" description="Disordered" evidence="13">
    <location>
        <begin position="65"/>
        <end position="103"/>
    </location>
</feature>